<dbReference type="Gene3D" id="3.90.190.10">
    <property type="entry name" value="Protein tyrosine phosphatase superfamily"/>
    <property type="match status" value="1"/>
</dbReference>
<accession>A0A1L8RFN8</accession>
<evidence type="ECO:0000256" key="2">
    <source>
        <dbReference type="SAM" id="SignalP"/>
    </source>
</evidence>
<evidence type="ECO:0008006" key="5">
    <source>
        <dbReference type="Google" id="ProtNLM"/>
    </source>
</evidence>
<gene>
    <name evidence="3" type="ORF">RU97_GL001975</name>
</gene>
<comment type="similarity">
    <text evidence="1">Belongs to the protein-tyrosine phosphatase family.</text>
</comment>
<organism evidence="3 4">
    <name type="scientific">Enterococcus canis</name>
    <dbReference type="NCBI Taxonomy" id="214095"/>
    <lineage>
        <taxon>Bacteria</taxon>
        <taxon>Bacillati</taxon>
        <taxon>Bacillota</taxon>
        <taxon>Bacilli</taxon>
        <taxon>Lactobacillales</taxon>
        <taxon>Enterococcaceae</taxon>
        <taxon>Enterococcus</taxon>
    </lineage>
</organism>
<dbReference type="AlphaFoldDB" id="A0A1L8RFN8"/>
<dbReference type="Proteomes" id="UP000181884">
    <property type="component" value="Unassembled WGS sequence"/>
</dbReference>
<evidence type="ECO:0000313" key="3">
    <source>
        <dbReference type="EMBL" id="OJG18578.1"/>
    </source>
</evidence>
<dbReference type="InterPro" id="IPR029021">
    <property type="entry name" value="Prot-tyrosine_phosphatase-like"/>
</dbReference>
<reference evidence="3 4" key="1">
    <citation type="submission" date="2014-12" db="EMBL/GenBank/DDBJ databases">
        <title>Draft genome sequences of 29 type strains of Enterococci.</title>
        <authorList>
            <person name="Zhong Z."/>
            <person name="Sun Z."/>
            <person name="Liu W."/>
            <person name="Zhang W."/>
            <person name="Zhang H."/>
        </authorList>
    </citation>
    <scope>NUCLEOTIDE SEQUENCE [LARGE SCALE GENOMIC DNA]</scope>
    <source>
        <strain evidence="3 4">DSM 17029</strain>
    </source>
</reference>
<sequence>MFKKIMPLLLVVFAGCAAQVSTTPGKEIPLTGAVNVRDLGGYETVDGHKIKPQRLLRGAQLGHLTTADIQKLTKEEHLDQIVDFRTESEVAQLPDPEIKEVSYLHDPIMKDTGQSTSMQDFMANLSQLENPESYLIQANQQFVTDPFARKGYRQFFDILLANETGATLWHCTAGKDRAGFGTALVLSALGVPKETVVKDYLLSNDFREEENQKTLAQMKGADEKAQEAMRALLEVRPSYIEAAFEQMEQDYGSVEGYLTKGLGLSQQALQQLKKLYLA</sequence>
<dbReference type="PANTHER" id="PTHR31126:SF1">
    <property type="entry name" value="TYROSINE SPECIFIC PROTEIN PHOSPHATASES DOMAIN-CONTAINING PROTEIN"/>
    <property type="match status" value="1"/>
</dbReference>
<dbReference type="InterPro" id="IPR026893">
    <property type="entry name" value="Tyr/Ser_Pase_IphP-type"/>
</dbReference>
<evidence type="ECO:0000256" key="1">
    <source>
        <dbReference type="ARBA" id="ARBA00009580"/>
    </source>
</evidence>
<name>A0A1L8RFN8_9ENTE</name>
<dbReference type="PANTHER" id="PTHR31126">
    <property type="entry name" value="TYROSINE-PROTEIN PHOSPHATASE"/>
    <property type="match status" value="1"/>
</dbReference>
<dbReference type="GO" id="GO:0004721">
    <property type="term" value="F:phosphoprotein phosphatase activity"/>
    <property type="evidence" value="ECO:0007669"/>
    <property type="project" value="InterPro"/>
</dbReference>
<comment type="caution">
    <text evidence="3">The sequence shown here is derived from an EMBL/GenBank/DDBJ whole genome shotgun (WGS) entry which is preliminary data.</text>
</comment>
<keyword evidence="4" id="KW-1185">Reference proteome</keyword>
<proteinExistence type="inferred from homology"/>
<evidence type="ECO:0000313" key="4">
    <source>
        <dbReference type="Proteomes" id="UP000181884"/>
    </source>
</evidence>
<dbReference type="STRING" id="214095.RU97_GL001975"/>
<dbReference type="SUPFAM" id="SSF52799">
    <property type="entry name" value="(Phosphotyrosine protein) phosphatases II"/>
    <property type="match status" value="1"/>
</dbReference>
<dbReference type="RefSeq" id="WP_067395532.1">
    <property type="nucleotide sequence ID" value="NZ_JXKH01000004.1"/>
</dbReference>
<dbReference type="Pfam" id="PF13350">
    <property type="entry name" value="Y_phosphatase3"/>
    <property type="match status" value="1"/>
</dbReference>
<feature type="chain" id="PRO_5039566119" description="Protein tyrosine phosphatase" evidence="2">
    <location>
        <begin position="18"/>
        <end position="278"/>
    </location>
</feature>
<keyword evidence="2" id="KW-0732">Signal</keyword>
<dbReference type="EMBL" id="JXKH01000004">
    <property type="protein sequence ID" value="OJG18578.1"/>
    <property type="molecule type" value="Genomic_DNA"/>
</dbReference>
<dbReference type="PROSITE" id="PS51257">
    <property type="entry name" value="PROKAR_LIPOPROTEIN"/>
    <property type="match status" value="1"/>
</dbReference>
<feature type="signal peptide" evidence="2">
    <location>
        <begin position="1"/>
        <end position="17"/>
    </location>
</feature>
<protein>
    <recommendedName>
        <fullName evidence="5">Protein tyrosine phosphatase</fullName>
    </recommendedName>
</protein>